<dbReference type="InterPro" id="IPR032284">
    <property type="entry name" value="RecQ_Zn-bd"/>
</dbReference>
<dbReference type="PROSITE" id="PS51192">
    <property type="entry name" value="HELICASE_ATP_BIND_1"/>
    <property type="match status" value="1"/>
</dbReference>
<dbReference type="InterPro" id="IPR014001">
    <property type="entry name" value="Helicase_ATP-bd"/>
</dbReference>
<comment type="catalytic activity">
    <reaction evidence="6 7">
        <text>Couples ATP hydrolysis with the unwinding of duplex DNA by translocating in the 3'-5' direction.</text>
        <dbReference type="EC" id="5.6.2.4"/>
    </reaction>
</comment>
<dbReference type="EMBL" id="CM008977">
    <property type="protein sequence ID" value="PNW72373.1"/>
    <property type="molecule type" value="Genomic_DNA"/>
</dbReference>
<evidence type="ECO:0000256" key="8">
    <source>
        <dbReference type="SAM" id="MobiDB-lite"/>
    </source>
</evidence>
<dbReference type="AlphaFoldDB" id="A0A2K3CVR1"/>
<dbReference type="EC" id="5.6.2.4" evidence="7"/>
<dbReference type="Proteomes" id="UP000006906">
    <property type="component" value="Chromosome 16"/>
</dbReference>
<dbReference type="ExpressionAtlas" id="A0A2K3CVR1">
    <property type="expression patterns" value="differential"/>
</dbReference>
<keyword evidence="3 7" id="KW-0378">Hydrolase</keyword>
<keyword evidence="4 7" id="KW-0347">Helicase</keyword>
<dbReference type="InterPro" id="IPR011545">
    <property type="entry name" value="DEAD/DEAH_box_helicase_dom"/>
</dbReference>
<proteinExistence type="inferred from homology"/>
<comment type="catalytic activity">
    <reaction evidence="7">
        <text>ATP + H2O = ADP + phosphate + H(+)</text>
        <dbReference type="Rhea" id="RHEA:13065"/>
        <dbReference type="ChEBI" id="CHEBI:15377"/>
        <dbReference type="ChEBI" id="CHEBI:15378"/>
        <dbReference type="ChEBI" id="CHEBI:30616"/>
        <dbReference type="ChEBI" id="CHEBI:43474"/>
        <dbReference type="ChEBI" id="CHEBI:456216"/>
    </reaction>
</comment>
<dbReference type="Pfam" id="PF00271">
    <property type="entry name" value="Helicase_C"/>
    <property type="match status" value="1"/>
</dbReference>
<feature type="domain" description="Helicase ATP-binding" evidence="9">
    <location>
        <begin position="40"/>
        <end position="215"/>
    </location>
</feature>
<evidence type="ECO:0000313" key="11">
    <source>
        <dbReference type="EMBL" id="PNW72373.1"/>
    </source>
</evidence>
<comment type="subcellular location">
    <subcellularLocation>
        <location evidence="7">Nucleus</location>
    </subcellularLocation>
</comment>
<dbReference type="InterPro" id="IPR001650">
    <property type="entry name" value="Helicase_C-like"/>
</dbReference>
<feature type="compositionally biased region" description="Acidic residues" evidence="8">
    <location>
        <begin position="505"/>
        <end position="514"/>
    </location>
</feature>
<dbReference type="NCBIfam" id="TIGR00614">
    <property type="entry name" value="recQ_fam"/>
    <property type="match status" value="1"/>
</dbReference>
<evidence type="ECO:0000259" key="10">
    <source>
        <dbReference type="PROSITE" id="PS51194"/>
    </source>
</evidence>
<reference evidence="11 12" key="1">
    <citation type="journal article" date="2007" name="Science">
        <title>The Chlamydomonas genome reveals the evolution of key animal and plant functions.</title>
        <authorList>
            <person name="Merchant S.S."/>
            <person name="Prochnik S.E."/>
            <person name="Vallon O."/>
            <person name="Harris E.H."/>
            <person name="Karpowicz S.J."/>
            <person name="Witman G.B."/>
            <person name="Terry A."/>
            <person name="Salamov A."/>
            <person name="Fritz-Laylin L.K."/>
            <person name="Marechal-Drouard L."/>
            <person name="Marshall W.F."/>
            <person name="Qu L.H."/>
            <person name="Nelson D.R."/>
            <person name="Sanderfoot A.A."/>
            <person name="Spalding M.H."/>
            <person name="Kapitonov V.V."/>
            <person name="Ren Q."/>
            <person name="Ferris P."/>
            <person name="Lindquist E."/>
            <person name="Shapiro H."/>
            <person name="Lucas S.M."/>
            <person name="Grimwood J."/>
            <person name="Schmutz J."/>
            <person name="Cardol P."/>
            <person name="Cerutti H."/>
            <person name="Chanfreau G."/>
            <person name="Chen C.L."/>
            <person name="Cognat V."/>
            <person name="Croft M.T."/>
            <person name="Dent R."/>
            <person name="Dutcher S."/>
            <person name="Fernandez E."/>
            <person name="Fukuzawa H."/>
            <person name="Gonzalez-Ballester D."/>
            <person name="Gonzalez-Halphen D."/>
            <person name="Hallmann A."/>
            <person name="Hanikenne M."/>
            <person name="Hippler M."/>
            <person name="Inwood W."/>
            <person name="Jabbari K."/>
            <person name="Kalanon M."/>
            <person name="Kuras R."/>
            <person name="Lefebvre P.A."/>
            <person name="Lemaire S.D."/>
            <person name="Lobanov A.V."/>
            <person name="Lohr M."/>
            <person name="Manuell A."/>
            <person name="Meier I."/>
            <person name="Mets L."/>
            <person name="Mittag M."/>
            <person name="Mittelmeier T."/>
            <person name="Moroney J.V."/>
            <person name="Moseley J."/>
            <person name="Napoli C."/>
            <person name="Nedelcu A.M."/>
            <person name="Niyogi K."/>
            <person name="Novoselov S.V."/>
            <person name="Paulsen I.T."/>
            <person name="Pazour G."/>
            <person name="Purton S."/>
            <person name="Ral J.P."/>
            <person name="Riano-Pachon D.M."/>
            <person name="Riekhof W."/>
            <person name="Rymarquis L."/>
            <person name="Schroda M."/>
            <person name="Stern D."/>
            <person name="Umen J."/>
            <person name="Willows R."/>
            <person name="Wilson N."/>
            <person name="Zimmer S.L."/>
            <person name="Allmer J."/>
            <person name="Balk J."/>
            <person name="Bisova K."/>
            <person name="Chen C.J."/>
            <person name="Elias M."/>
            <person name="Gendler K."/>
            <person name="Hauser C."/>
            <person name="Lamb M.R."/>
            <person name="Ledford H."/>
            <person name="Long J.C."/>
            <person name="Minagawa J."/>
            <person name="Page M.D."/>
            <person name="Pan J."/>
            <person name="Pootakham W."/>
            <person name="Roje S."/>
            <person name="Rose A."/>
            <person name="Stahlberg E."/>
            <person name="Terauchi A.M."/>
            <person name="Yang P."/>
            <person name="Ball S."/>
            <person name="Bowler C."/>
            <person name="Dieckmann C.L."/>
            <person name="Gladyshev V.N."/>
            <person name="Green P."/>
            <person name="Jorgensen R."/>
            <person name="Mayfield S."/>
            <person name="Mueller-Roeber B."/>
            <person name="Rajamani S."/>
            <person name="Sayre R.T."/>
            <person name="Brokstein P."/>
            <person name="Dubchak I."/>
            <person name="Goodstein D."/>
            <person name="Hornick L."/>
            <person name="Huang Y.W."/>
            <person name="Jhaveri J."/>
            <person name="Luo Y."/>
            <person name="Martinez D."/>
            <person name="Ngau W.C."/>
            <person name="Otillar B."/>
            <person name="Poliakov A."/>
            <person name="Porter A."/>
            <person name="Szajkowski L."/>
            <person name="Werner G."/>
            <person name="Zhou K."/>
            <person name="Grigoriev I.V."/>
            <person name="Rokhsar D.S."/>
            <person name="Grossman A.R."/>
        </authorList>
    </citation>
    <scope>NUCLEOTIDE SEQUENCE [LARGE SCALE GENOMIC DNA]</scope>
    <source>
        <strain evidence="12">CC-503</strain>
    </source>
</reference>
<dbReference type="KEGG" id="cre:CHLRE_16g673393v5"/>
<dbReference type="GeneID" id="5721377"/>
<keyword evidence="12" id="KW-1185">Reference proteome</keyword>
<dbReference type="GO" id="GO:0005694">
    <property type="term" value="C:chromosome"/>
    <property type="evidence" value="ECO:0000318"/>
    <property type="project" value="GO_Central"/>
</dbReference>
<dbReference type="PaxDb" id="3055-EDP01238"/>
<dbReference type="GO" id="GO:0005634">
    <property type="term" value="C:nucleus"/>
    <property type="evidence" value="ECO:0007669"/>
    <property type="project" value="UniProtKB-SubCell"/>
</dbReference>
<keyword evidence="5 7" id="KW-0067">ATP-binding</keyword>
<dbReference type="GO" id="GO:0009378">
    <property type="term" value="F:four-way junction helicase activity"/>
    <property type="evidence" value="ECO:0000318"/>
    <property type="project" value="GO_Central"/>
</dbReference>
<evidence type="ECO:0000313" key="12">
    <source>
        <dbReference type="Proteomes" id="UP000006906"/>
    </source>
</evidence>
<dbReference type="SUPFAM" id="SSF52540">
    <property type="entry name" value="P-loop containing nucleoside triphosphate hydrolases"/>
    <property type="match status" value="1"/>
</dbReference>
<organism evidence="11 12">
    <name type="scientific">Chlamydomonas reinhardtii</name>
    <name type="common">Chlamydomonas smithii</name>
    <dbReference type="NCBI Taxonomy" id="3055"/>
    <lineage>
        <taxon>Eukaryota</taxon>
        <taxon>Viridiplantae</taxon>
        <taxon>Chlorophyta</taxon>
        <taxon>core chlorophytes</taxon>
        <taxon>Chlorophyceae</taxon>
        <taxon>CS clade</taxon>
        <taxon>Chlamydomonadales</taxon>
        <taxon>Chlamydomonadaceae</taxon>
        <taxon>Chlamydomonas</taxon>
    </lineage>
</organism>
<evidence type="ECO:0000259" key="9">
    <source>
        <dbReference type="PROSITE" id="PS51192"/>
    </source>
</evidence>
<dbReference type="Gramene" id="PNW72373">
    <property type="protein sequence ID" value="PNW72373"/>
    <property type="gene ID" value="CHLRE_16g673393v5"/>
</dbReference>
<comment type="similarity">
    <text evidence="1 7">Belongs to the helicase family. RecQ subfamily.</text>
</comment>
<dbReference type="PROSITE" id="PS51194">
    <property type="entry name" value="HELICASE_CTER"/>
    <property type="match status" value="1"/>
</dbReference>
<dbReference type="GO" id="GO:0005524">
    <property type="term" value="F:ATP binding"/>
    <property type="evidence" value="ECO:0007669"/>
    <property type="project" value="UniProtKB-KW"/>
</dbReference>
<dbReference type="GO" id="GO:0016887">
    <property type="term" value="F:ATP hydrolysis activity"/>
    <property type="evidence" value="ECO:0007669"/>
    <property type="project" value="RHEA"/>
</dbReference>
<dbReference type="InParanoid" id="A0A2K3CVR1"/>
<feature type="region of interest" description="Disordered" evidence="8">
    <location>
        <begin position="498"/>
        <end position="736"/>
    </location>
</feature>
<dbReference type="PANTHER" id="PTHR13710">
    <property type="entry name" value="DNA HELICASE RECQ FAMILY MEMBER"/>
    <property type="match status" value="1"/>
</dbReference>
<keyword evidence="2 7" id="KW-0547">Nucleotide-binding</keyword>
<evidence type="ECO:0000256" key="3">
    <source>
        <dbReference type="ARBA" id="ARBA00022801"/>
    </source>
</evidence>
<dbReference type="Pfam" id="PF00270">
    <property type="entry name" value="DEAD"/>
    <property type="match status" value="1"/>
</dbReference>
<feature type="compositionally biased region" description="Low complexity" evidence="8">
    <location>
        <begin position="532"/>
        <end position="557"/>
    </location>
</feature>
<evidence type="ECO:0000256" key="6">
    <source>
        <dbReference type="ARBA" id="ARBA00034617"/>
    </source>
</evidence>
<keyword evidence="7" id="KW-0539">Nucleus</keyword>
<evidence type="ECO:0000256" key="1">
    <source>
        <dbReference type="ARBA" id="ARBA00005446"/>
    </source>
</evidence>
<dbReference type="OrthoDB" id="10261556at2759"/>
<dbReference type="FunCoup" id="A0A2K3CVR1">
    <property type="interactions" value="1648"/>
</dbReference>
<feature type="region of interest" description="Disordered" evidence="8">
    <location>
        <begin position="455"/>
        <end position="480"/>
    </location>
</feature>
<dbReference type="Pfam" id="PF16124">
    <property type="entry name" value="RecQ_Zn_bind"/>
    <property type="match status" value="1"/>
</dbReference>
<dbReference type="GO" id="GO:0006260">
    <property type="term" value="P:DNA replication"/>
    <property type="evidence" value="ECO:0000318"/>
    <property type="project" value="GO_Central"/>
</dbReference>
<dbReference type="FunFam" id="3.40.50.300:FF:001389">
    <property type="entry name" value="ATP-dependent DNA helicase RecQ"/>
    <property type="match status" value="1"/>
</dbReference>
<gene>
    <name evidence="11" type="ORF">CHLRE_16g673393v5</name>
</gene>
<dbReference type="GO" id="GO:0003676">
    <property type="term" value="F:nucleic acid binding"/>
    <property type="evidence" value="ECO:0007669"/>
    <property type="project" value="InterPro"/>
</dbReference>
<dbReference type="InterPro" id="IPR027417">
    <property type="entry name" value="P-loop_NTPase"/>
</dbReference>
<feature type="compositionally biased region" description="Gly residues" evidence="8">
    <location>
        <begin position="572"/>
        <end position="582"/>
    </location>
</feature>
<feature type="compositionally biased region" description="Gly residues" evidence="8">
    <location>
        <begin position="522"/>
        <end position="531"/>
    </location>
</feature>
<sequence>MELQVHPNDVPGVPDGAALLRTLREHFAMSGFRPGQLEAIQATLAGQDALVILPTGGGKSVAFQLPCHTRAHGFTVVVCPLLALAKDQVDKCEERGIYAERWNCEVPEPRKASIAKDMVCDEPSLRLLYTTPESLQTPKLLESLKEACANGNLVSFAVDEAHTVSEWGHDFRPAYLQLSAIKQEFPSVPVVALTASATPKVRDDIISVLRLKQPRLIKGSFNRPNIAYQVRHKELLGDGSDNAALEDLVKFIQARSGEGGIVYARLRATCDWLASSLAAHDIDVGCYHAGKNNDVRTRVQRDWSSGGTNVVVATIAFGMGIDRPDVRWVVHWNPPTSMEGFYQESGRAGRDGLPSASLLYASKADLESNQKMERGVRSGAVAEVAGYCHGGGCRRRYVLKFFGEERGPCDRTCDALCDACTDPRAVSRALSRLESREAEVGNRAAQIRAKMLGINVPAPGDGEEEGGEGGERTCTGAKGRGGGNKALWASANTYGAAAAAGDSSSDSDSDGDGDAEAREEGAAGGRGGSGSGLQQQGTTAAAGGLLRTVAPPVLRRPPVLKRPMPPPATGAGALGGGSGSGGVRILEDPQGAAAPGNHQQPLSPVMADKALQDDGEEEEVTGPPPPQDGAGQQERRALTPCTDGGPRSAATRQPLLKRPKPCGAVQLPFKAPVRVGPKSCDGAGTGASLPTAGRGSSGAVPTSSSGVQGPEVAMEGEADGGGSGEVATAKPPAQAAGGGVLVMRKRLGFVPPARVGPGKLG</sequence>
<dbReference type="STRING" id="3055.A0A2K3CVR1"/>
<dbReference type="GO" id="GO:0000724">
    <property type="term" value="P:double-strand break repair via homologous recombination"/>
    <property type="evidence" value="ECO:0000318"/>
    <property type="project" value="GO_Central"/>
</dbReference>
<evidence type="ECO:0000256" key="5">
    <source>
        <dbReference type="ARBA" id="ARBA00022840"/>
    </source>
</evidence>
<dbReference type="InterPro" id="IPR004589">
    <property type="entry name" value="DNA_helicase_ATP-dep_RecQ"/>
</dbReference>
<dbReference type="GO" id="GO:0043138">
    <property type="term" value="F:3'-5' DNA helicase activity"/>
    <property type="evidence" value="ECO:0000318"/>
    <property type="project" value="GO_Central"/>
</dbReference>
<dbReference type="SMART" id="SM00490">
    <property type="entry name" value="HELICc"/>
    <property type="match status" value="1"/>
</dbReference>
<protein>
    <recommendedName>
        <fullName evidence="7">ATP-dependent DNA helicase</fullName>
        <ecNumber evidence="7">5.6.2.4</ecNumber>
    </recommendedName>
</protein>
<name>A0A2K3CVR1_CHLRE</name>
<dbReference type="SMART" id="SM00487">
    <property type="entry name" value="DEXDc"/>
    <property type="match status" value="1"/>
</dbReference>
<dbReference type="GO" id="GO:0005737">
    <property type="term" value="C:cytoplasm"/>
    <property type="evidence" value="ECO:0000318"/>
    <property type="project" value="GO_Central"/>
</dbReference>
<dbReference type="CDD" id="cd17920">
    <property type="entry name" value="DEXHc_RecQ"/>
    <property type="match status" value="1"/>
</dbReference>
<accession>A0A2K3CVR1</accession>
<dbReference type="OMA" id="NFPDHIM"/>
<dbReference type="Gene3D" id="3.40.50.300">
    <property type="entry name" value="P-loop containing nucleotide triphosphate hydrolases"/>
    <property type="match status" value="2"/>
</dbReference>
<feature type="domain" description="Helicase C-terminal" evidence="10">
    <location>
        <begin position="244"/>
        <end position="392"/>
    </location>
</feature>
<evidence type="ECO:0000256" key="7">
    <source>
        <dbReference type="RuleBase" id="RU364117"/>
    </source>
</evidence>
<dbReference type="RefSeq" id="XP_042916189.1">
    <property type="nucleotide sequence ID" value="XM_043071213.1"/>
</dbReference>
<evidence type="ECO:0000256" key="2">
    <source>
        <dbReference type="ARBA" id="ARBA00022741"/>
    </source>
</evidence>
<evidence type="ECO:0000256" key="4">
    <source>
        <dbReference type="ARBA" id="ARBA00022806"/>
    </source>
</evidence>
<dbReference type="PANTHER" id="PTHR13710:SF155">
    <property type="entry name" value="ATP-DEPENDENT DNA HELICASE Q-LIKE 3"/>
    <property type="match status" value="1"/>
</dbReference>